<comment type="cofactor">
    <cofactor evidence="12">
        <name>[4Fe-4S] cluster</name>
        <dbReference type="ChEBI" id="CHEBI:49883"/>
    </cofactor>
    <text evidence="12">Binds 1 [4Fe-4S] cluster.</text>
</comment>
<dbReference type="Proteomes" id="UP000271426">
    <property type="component" value="Chromosome"/>
</dbReference>
<keyword evidence="8 12" id="KW-0238">DNA-binding</keyword>
<keyword evidence="3 12" id="KW-0479">Metal-binding</keyword>
<evidence type="ECO:0000256" key="4">
    <source>
        <dbReference type="ARBA" id="ARBA00022763"/>
    </source>
</evidence>
<evidence type="ECO:0000256" key="3">
    <source>
        <dbReference type="ARBA" id="ARBA00022723"/>
    </source>
</evidence>
<sequence length="262" mass="28505">MDLATIVVGMPSRTPHKSSNSALAKTRRARKINRMLAQAYPDAHCELNFSNPLELTVATILSAQCTDARVNTVTPALFARYPNAAAYAGANEAELQELIHSTGFYKAKARNIIGMAQRLVSDHDGQVPEDFDALLALPGVGRKTAHCVRGNAFDYPGLTVDTHFGRLVRRWELTTEEDPVKVEHAIAAMIPKKEWTIYSHRLVFHGRRVCHSRRPACGACLLKKVCPSYGLGPTGIEAADLVSGPDAEALIAMADMSDKGAK</sequence>
<dbReference type="EMBL" id="CP033898">
    <property type="protein sequence ID" value="AZA10181.1"/>
    <property type="molecule type" value="Genomic_DNA"/>
</dbReference>
<feature type="binding site" evidence="12">
    <location>
        <position position="220"/>
    </location>
    <ligand>
        <name>[4Fe-4S] cluster</name>
        <dbReference type="ChEBI" id="CHEBI:49883"/>
    </ligand>
</feature>
<keyword evidence="15" id="KW-1185">Reference proteome</keyword>
<keyword evidence="10 12" id="KW-0456">Lyase</keyword>
<evidence type="ECO:0000256" key="9">
    <source>
        <dbReference type="ARBA" id="ARBA00023204"/>
    </source>
</evidence>
<keyword evidence="2 12" id="KW-0004">4Fe-4S</keyword>
<feature type="binding site" evidence="12">
    <location>
        <position position="210"/>
    </location>
    <ligand>
        <name>[4Fe-4S] cluster</name>
        <dbReference type="ChEBI" id="CHEBI:49883"/>
    </ligand>
</feature>
<dbReference type="GO" id="GO:0003677">
    <property type="term" value="F:DNA binding"/>
    <property type="evidence" value="ECO:0007669"/>
    <property type="project" value="UniProtKB-UniRule"/>
</dbReference>
<feature type="domain" description="HhH-GPD" evidence="13">
    <location>
        <begin position="61"/>
        <end position="208"/>
    </location>
</feature>
<dbReference type="FunFam" id="1.10.1670.10:FF:000001">
    <property type="entry name" value="Endonuclease III"/>
    <property type="match status" value="1"/>
</dbReference>
<dbReference type="AlphaFoldDB" id="A0A3G6IWL7"/>
<accession>A0A3G6IWL7</accession>
<dbReference type="GO" id="GO:0006285">
    <property type="term" value="P:base-excision repair, AP site formation"/>
    <property type="evidence" value="ECO:0007669"/>
    <property type="project" value="TreeGrafter"/>
</dbReference>
<dbReference type="NCBIfam" id="TIGR01083">
    <property type="entry name" value="nth"/>
    <property type="match status" value="1"/>
</dbReference>
<protein>
    <recommendedName>
        <fullName evidence="12">Endonuclease III</fullName>
        <ecNumber evidence="12">4.2.99.18</ecNumber>
    </recommendedName>
    <alternativeName>
        <fullName evidence="12">DNA-(apurinic or apyrimidinic site) lyase</fullName>
    </alternativeName>
</protein>
<name>A0A3G6IWL7_9CORY</name>
<evidence type="ECO:0000256" key="12">
    <source>
        <dbReference type="HAMAP-Rule" id="MF_00942"/>
    </source>
</evidence>
<dbReference type="GO" id="GO:0140078">
    <property type="term" value="F:class I DNA-(apurinic or apyrimidinic site) endonuclease activity"/>
    <property type="evidence" value="ECO:0007669"/>
    <property type="project" value="UniProtKB-EC"/>
</dbReference>
<dbReference type="CDD" id="cd00056">
    <property type="entry name" value="ENDO3c"/>
    <property type="match status" value="1"/>
</dbReference>
<dbReference type="Gene3D" id="1.10.340.30">
    <property type="entry name" value="Hypothetical protein, domain 2"/>
    <property type="match status" value="1"/>
</dbReference>
<dbReference type="EC" id="4.2.99.18" evidence="12"/>
<organism evidence="14 15">
    <name type="scientific">Corynebacterium pseudopelargi</name>
    <dbReference type="NCBI Taxonomy" id="2080757"/>
    <lineage>
        <taxon>Bacteria</taxon>
        <taxon>Bacillati</taxon>
        <taxon>Actinomycetota</taxon>
        <taxon>Actinomycetes</taxon>
        <taxon>Mycobacteriales</taxon>
        <taxon>Corynebacteriaceae</taxon>
        <taxon>Corynebacterium</taxon>
    </lineage>
</organism>
<evidence type="ECO:0000256" key="5">
    <source>
        <dbReference type="ARBA" id="ARBA00022801"/>
    </source>
</evidence>
<evidence type="ECO:0000256" key="11">
    <source>
        <dbReference type="ARBA" id="ARBA00023295"/>
    </source>
</evidence>
<dbReference type="InterPro" id="IPR023170">
    <property type="entry name" value="HhH_base_excis_C"/>
</dbReference>
<dbReference type="Pfam" id="PF00730">
    <property type="entry name" value="HhH-GPD"/>
    <property type="match status" value="1"/>
</dbReference>
<dbReference type="InterPro" id="IPR003265">
    <property type="entry name" value="HhH-GPD_domain"/>
</dbReference>
<dbReference type="InterPro" id="IPR000445">
    <property type="entry name" value="HhH_motif"/>
</dbReference>
<keyword evidence="11 12" id="KW-0326">Glycosidase</keyword>
<evidence type="ECO:0000259" key="13">
    <source>
        <dbReference type="SMART" id="SM00478"/>
    </source>
</evidence>
<dbReference type="InterPro" id="IPR011257">
    <property type="entry name" value="DNA_glycosylase"/>
</dbReference>
<dbReference type="SMART" id="SM00525">
    <property type="entry name" value="FES"/>
    <property type="match status" value="1"/>
</dbReference>
<dbReference type="SUPFAM" id="SSF48150">
    <property type="entry name" value="DNA-glycosylase"/>
    <property type="match status" value="1"/>
</dbReference>
<dbReference type="InterPro" id="IPR003651">
    <property type="entry name" value="Endonuclease3_FeS-loop_motif"/>
</dbReference>
<dbReference type="GO" id="GO:0051539">
    <property type="term" value="F:4 iron, 4 sulfur cluster binding"/>
    <property type="evidence" value="ECO:0007669"/>
    <property type="project" value="UniProtKB-UniRule"/>
</dbReference>
<dbReference type="HAMAP" id="MF_00942">
    <property type="entry name" value="Nth"/>
    <property type="match status" value="1"/>
</dbReference>
<dbReference type="Pfam" id="PF00633">
    <property type="entry name" value="HHH"/>
    <property type="match status" value="1"/>
</dbReference>
<gene>
    <name evidence="14" type="primary">pdg</name>
    <name evidence="12" type="synonym">nth</name>
    <name evidence="14" type="ORF">CPPEL_10415</name>
</gene>
<evidence type="ECO:0000256" key="2">
    <source>
        <dbReference type="ARBA" id="ARBA00022485"/>
    </source>
</evidence>
<dbReference type="SMART" id="SM00478">
    <property type="entry name" value="ENDO3c"/>
    <property type="match status" value="1"/>
</dbReference>
<dbReference type="Gene3D" id="1.10.1670.10">
    <property type="entry name" value="Helix-hairpin-Helix base-excision DNA repair enzymes (C-terminal)"/>
    <property type="match status" value="1"/>
</dbReference>
<feature type="binding site" evidence="12">
    <location>
        <position position="217"/>
    </location>
    <ligand>
        <name>[4Fe-4S] cluster</name>
        <dbReference type="ChEBI" id="CHEBI:49883"/>
    </ligand>
</feature>
<keyword evidence="7 12" id="KW-0411">Iron-sulfur</keyword>
<evidence type="ECO:0000256" key="7">
    <source>
        <dbReference type="ARBA" id="ARBA00023014"/>
    </source>
</evidence>
<dbReference type="GO" id="GO:0019104">
    <property type="term" value="F:DNA N-glycosylase activity"/>
    <property type="evidence" value="ECO:0007669"/>
    <property type="project" value="UniProtKB-UniRule"/>
</dbReference>
<evidence type="ECO:0000313" key="15">
    <source>
        <dbReference type="Proteomes" id="UP000271426"/>
    </source>
</evidence>
<evidence type="ECO:0000256" key="8">
    <source>
        <dbReference type="ARBA" id="ARBA00023125"/>
    </source>
</evidence>
<dbReference type="InterPro" id="IPR005759">
    <property type="entry name" value="Nth"/>
</dbReference>
<keyword evidence="5 12" id="KW-0378">Hydrolase</keyword>
<dbReference type="PROSITE" id="PS00764">
    <property type="entry name" value="ENDONUCLEASE_III_1"/>
    <property type="match status" value="1"/>
</dbReference>
<evidence type="ECO:0000256" key="10">
    <source>
        <dbReference type="ARBA" id="ARBA00023239"/>
    </source>
</evidence>
<proteinExistence type="inferred from homology"/>
<comment type="function">
    <text evidence="12">DNA repair enzyme that has both DNA N-glycosylase activity and AP-lyase activity. The DNA N-glycosylase activity releases various damaged pyrimidines from DNA by cleaving the N-glycosidic bond, leaving an AP (apurinic/apyrimidinic) site. The AP-lyase activity cleaves the phosphodiester bond 3' to the AP site by a beta-elimination, leaving a 3'-terminal unsaturated sugar and a product with a terminal 5'-phosphate.</text>
</comment>
<dbReference type="KEGG" id="cpso:CPPEL_10415"/>
<keyword evidence="4 12" id="KW-0227">DNA damage</keyword>
<dbReference type="FunFam" id="1.10.340.30:FF:000001">
    <property type="entry name" value="Endonuclease III"/>
    <property type="match status" value="1"/>
</dbReference>
<evidence type="ECO:0000313" key="14">
    <source>
        <dbReference type="EMBL" id="AZA10181.1"/>
    </source>
</evidence>
<keyword evidence="6 12" id="KW-0408">Iron</keyword>
<dbReference type="GO" id="GO:0046872">
    <property type="term" value="F:metal ion binding"/>
    <property type="evidence" value="ECO:0007669"/>
    <property type="project" value="UniProtKB-KW"/>
</dbReference>
<dbReference type="PANTHER" id="PTHR10359:SF18">
    <property type="entry name" value="ENDONUCLEASE III"/>
    <property type="match status" value="1"/>
</dbReference>
<feature type="binding site" evidence="12">
    <location>
        <position position="226"/>
    </location>
    <ligand>
        <name>[4Fe-4S] cluster</name>
        <dbReference type="ChEBI" id="CHEBI:49883"/>
    </ligand>
</feature>
<dbReference type="PANTHER" id="PTHR10359">
    <property type="entry name" value="A/G-SPECIFIC ADENINE GLYCOSYLASE/ENDONUCLEASE III"/>
    <property type="match status" value="1"/>
</dbReference>
<keyword evidence="9 12" id="KW-0234">DNA repair</keyword>
<evidence type="ECO:0000256" key="1">
    <source>
        <dbReference type="ARBA" id="ARBA00008343"/>
    </source>
</evidence>
<reference evidence="14 15" key="1">
    <citation type="submission" date="2018-11" db="EMBL/GenBank/DDBJ databases">
        <authorList>
            <person name="Kleinhagauer T."/>
            <person name="Glaeser S.P."/>
            <person name="Spergser J."/>
            <person name="Ruckert C."/>
            <person name="Kaempfer P."/>
            <person name="Busse H.-J."/>
        </authorList>
    </citation>
    <scope>NUCLEOTIDE SEQUENCE [LARGE SCALE GENOMIC DNA]</scope>
    <source>
        <strain evidence="14 15">812CH</strain>
    </source>
</reference>
<comment type="catalytic activity">
    <reaction evidence="12">
        <text>2'-deoxyribonucleotide-(2'-deoxyribose 5'-phosphate)-2'-deoxyribonucleotide-DNA = a 3'-end 2'-deoxyribonucleotide-(2,3-dehydro-2,3-deoxyribose 5'-phosphate)-DNA + a 5'-end 5'-phospho-2'-deoxyribonucleoside-DNA + H(+)</text>
        <dbReference type="Rhea" id="RHEA:66592"/>
        <dbReference type="Rhea" id="RHEA-COMP:13180"/>
        <dbReference type="Rhea" id="RHEA-COMP:16897"/>
        <dbReference type="Rhea" id="RHEA-COMP:17067"/>
        <dbReference type="ChEBI" id="CHEBI:15378"/>
        <dbReference type="ChEBI" id="CHEBI:136412"/>
        <dbReference type="ChEBI" id="CHEBI:157695"/>
        <dbReference type="ChEBI" id="CHEBI:167181"/>
        <dbReference type="EC" id="4.2.99.18"/>
    </reaction>
</comment>
<dbReference type="InterPro" id="IPR004035">
    <property type="entry name" value="Endouclease-III_FeS-bd_BS"/>
</dbReference>
<comment type="similarity">
    <text evidence="1 12">Belongs to the Nth/MutY family.</text>
</comment>
<evidence type="ECO:0000256" key="6">
    <source>
        <dbReference type="ARBA" id="ARBA00023004"/>
    </source>
</evidence>